<accession>A0A0N9USY7</accession>
<dbReference type="SUPFAM" id="SSF50199">
    <property type="entry name" value="Staphylococcal nuclease"/>
    <property type="match status" value="1"/>
</dbReference>
<proteinExistence type="predicted"/>
<dbReference type="PATRIC" id="fig|33050.5.peg.172"/>
<feature type="compositionally biased region" description="Basic residues" evidence="1">
    <location>
        <begin position="11"/>
        <end position="22"/>
    </location>
</feature>
<dbReference type="KEGG" id="smag:AN936_00840"/>
<feature type="domain" description="TNase-like" evidence="2">
    <location>
        <begin position="94"/>
        <end position="182"/>
    </location>
</feature>
<gene>
    <name evidence="3" type="ORF">AN936_00840</name>
</gene>
<dbReference type="InterPro" id="IPR035437">
    <property type="entry name" value="SNase_OB-fold_sf"/>
</dbReference>
<dbReference type="AlphaFoldDB" id="A0A0N9USY7"/>
<protein>
    <submittedName>
        <fullName evidence="3">Nuclease</fullName>
    </submittedName>
</protein>
<name>A0A0N9USY7_SPHMC</name>
<dbReference type="EMBL" id="CP012700">
    <property type="protein sequence ID" value="ALH78968.1"/>
    <property type="molecule type" value="Genomic_DNA"/>
</dbReference>
<evidence type="ECO:0000313" key="3">
    <source>
        <dbReference type="EMBL" id="ALH78968.1"/>
    </source>
</evidence>
<dbReference type="Gene3D" id="2.40.50.90">
    <property type="match status" value="1"/>
</dbReference>
<feature type="region of interest" description="Disordered" evidence="1">
    <location>
        <begin position="1"/>
        <end position="22"/>
    </location>
</feature>
<organism evidence="3 4">
    <name type="scientific">Sphingopyxis macrogoltabida</name>
    <name type="common">Sphingomonas macrogoltabidus</name>
    <dbReference type="NCBI Taxonomy" id="33050"/>
    <lineage>
        <taxon>Bacteria</taxon>
        <taxon>Pseudomonadati</taxon>
        <taxon>Pseudomonadota</taxon>
        <taxon>Alphaproteobacteria</taxon>
        <taxon>Sphingomonadales</taxon>
        <taxon>Sphingomonadaceae</taxon>
        <taxon>Sphingopyxis</taxon>
    </lineage>
</organism>
<evidence type="ECO:0000259" key="2">
    <source>
        <dbReference type="PROSITE" id="PS50830"/>
    </source>
</evidence>
<dbReference type="InterPro" id="IPR016071">
    <property type="entry name" value="Staphylococal_nuclease_OB-fold"/>
</dbReference>
<dbReference type="PROSITE" id="PS50830">
    <property type="entry name" value="TNASE_3"/>
    <property type="match status" value="1"/>
</dbReference>
<dbReference type="OrthoDB" id="7469880at2"/>
<evidence type="ECO:0000313" key="4">
    <source>
        <dbReference type="Proteomes" id="UP000058074"/>
    </source>
</evidence>
<reference evidence="3 4" key="1">
    <citation type="journal article" date="2015" name="Genome Announc.">
        <title>Complete Genome Sequence of Polypropylene Glycol- and Polyethylene Glycol-Degrading Sphingopyxis macrogoltabida Strain EY-1.</title>
        <authorList>
            <person name="Ohtsubo Y."/>
            <person name="Nagata Y."/>
            <person name="Numata M."/>
            <person name="Tsuchikane K."/>
            <person name="Hosoyama A."/>
            <person name="Yamazoe A."/>
            <person name="Tsuda M."/>
            <person name="Fujita N."/>
            <person name="Kawai F."/>
        </authorList>
    </citation>
    <scope>NUCLEOTIDE SEQUENCE [LARGE SCALE GENOMIC DNA]</scope>
    <source>
        <strain evidence="3 4">EY-1</strain>
    </source>
</reference>
<evidence type="ECO:0000256" key="1">
    <source>
        <dbReference type="SAM" id="MobiDB-lite"/>
    </source>
</evidence>
<sequence length="192" mass="20961">MARRSSYPSARRYRHPGRKRSSYHRRGRAGFAFWLLIAIAGGFGGTLAALQFVASHEARASGLAILKGQLTNAPSDRLSARFGVCHSGGGRNCVVDGDTFWFEGEKYRIADIDTPETHPARCAEEAALGAAATERLNGLLNAGEFSLDAADRDVDIHGRKLRIVTRGGESIGERLVAEGLARPWQGRRRPWC</sequence>
<feature type="compositionally biased region" description="Low complexity" evidence="1">
    <location>
        <begin position="1"/>
        <end position="10"/>
    </location>
</feature>
<dbReference type="Proteomes" id="UP000058074">
    <property type="component" value="Chromosome"/>
</dbReference>
<dbReference type="Pfam" id="PF00565">
    <property type="entry name" value="SNase"/>
    <property type="match status" value="1"/>
</dbReference>